<name>A0ABN6QLL4_9BACT</name>
<feature type="region of interest" description="Disordered" evidence="1">
    <location>
        <begin position="22"/>
        <end position="48"/>
    </location>
</feature>
<evidence type="ECO:0000256" key="1">
    <source>
        <dbReference type="SAM" id="MobiDB-lite"/>
    </source>
</evidence>
<accession>A0ABN6QLL4</accession>
<evidence type="ECO:0000313" key="3">
    <source>
        <dbReference type="EMBL" id="BDL44163.1"/>
    </source>
</evidence>
<feature type="signal peptide" evidence="2">
    <location>
        <begin position="1"/>
        <end position="21"/>
    </location>
</feature>
<gene>
    <name evidence="3" type="ORF">Abiwalacus_17370</name>
</gene>
<sequence>MRIPFILTVACFLGGMSLVHGQSRQPAAPRTPEPARNSPAGDTVDKSLSPASVNGIRFVLKTPMTLPEVIYMPIDGKRLEKVELRAALPGRRSVYPRSKIITLFGGLDQKGMPTNKLVSKPLPDNLGPKTLALVGKNSKGEFTLDFINEAELPMNCIYIQNLTGRTFTLELPNPPMGEKSAIELPSMATYVFGKDVAGAGAARSTPANLTYMARLKDGKVVKVKERGMMLTTYPGRKVVMIISPDASGRTVVLSELMIFKEKTVATSPAR</sequence>
<evidence type="ECO:0000256" key="2">
    <source>
        <dbReference type="SAM" id="SignalP"/>
    </source>
</evidence>
<organism evidence="3 4">
    <name type="scientific">Akkermansia biwaensis</name>
    <dbReference type="NCBI Taxonomy" id="2946555"/>
    <lineage>
        <taxon>Bacteria</taxon>
        <taxon>Pseudomonadati</taxon>
        <taxon>Verrucomicrobiota</taxon>
        <taxon>Verrucomicrobiia</taxon>
        <taxon>Verrucomicrobiales</taxon>
        <taxon>Akkermansiaceae</taxon>
        <taxon>Akkermansia</taxon>
    </lineage>
</organism>
<evidence type="ECO:0000313" key="4">
    <source>
        <dbReference type="Proteomes" id="UP001062263"/>
    </source>
</evidence>
<protein>
    <recommendedName>
        <fullName evidence="5">DUF3108 domain-containing protein</fullName>
    </recommendedName>
</protein>
<dbReference type="EMBL" id="AP025943">
    <property type="protein sequence ID" value="BDL44163.1"/>
    <property type="molecule type" value="Genomic_DNA"/>
</dbReference>
<proteinExistence type="predicted"/>
<dbReference type="Proteomes" id="UP001062263">
    <property type="component" value="Chromosome"/>
</dbReference>
<feature type="chain" id="PRO_5045116565" description="DUF3108 domain-containing protein" evidence="2">
    <location>
        <begin position="22"/>
        <end position="270"/>
    </location>
</feature>
<dbReference type="RefSeq" id="WP_215459037.1">
    <property type="nucleotide sequence ID" value="NZ_AP025943.1"/>
</dbReference>
<evidence type="ECO:0008006" key="5">
    <source>
        <dbReference type="Google" id="ProtNLM"/>
    </source>
</evidence>
<reference evidence="3" key="1">
    <citation type="submission" date="2022-06" db="EMBL/GenBank/DDBJ databases">
        <title>Akkermansia biwalacus sp. nov., an anaerobic mucin-degrading bacterium isolated from human intestine.</title>
        <authorList>
            <person name="Kobayashi Y."/>
            <person name="Inoue S."/>
            <person name="Kawahara T."/>
            <person name="Kohda N."/>
        </authorList>
    </citation>
    <scope>NUCLEOTIDE SEQUENCE</scope>
    <source>
        <strain evidence="3">WON2089</strain>
    </source>
</reference>
<keyword evidence="2" id="KW-0732">Signal</keyword>
<keyword evidence="4" id="KW-1185">Reference proteome</keyword>